<dbReference type="PANTHER" id="PTHR31760">
    <property type="entry name" value="S-ADENOSYL-L-METHIONINE-DEPENDENT METHYLTRANSFERASES SUPERFAMILY PROTEIN"/>
    <property type="match status" value="1"/>
</dbReference>
<dbReference type="SUPFAM" id="SSF53335">
    <property type="entry name" value="S-adenosyl-L-methionine-dependent methyltransferases"/>
    <property type="match status" value="1"/>
</dbReference>
<name>A0A6S6TSQ9_9BACT</name>
<comment type="caution">
    <text evidence="6">Lacks conserved residue(s) required for the propagation of feature annotation.</text>
</comment>
<comment type="similarity">
    <text evidence="6">Belongs to the methyltransferase superfamily. RNA methyltransferase RsmG family.</text>
</comment>
<reference evidence="7" key="1">
    <citation type="submission" date="2020-01" db="EMBL/GenBank/DDBJ databases">
        <authorList>
            <person name="Meier V. D."/>
            <person name="Meier V D."/>
        </authorList>
    </citation>
    <scope>NUCLEOTIDE SEQUENCE</scope>
    <source>
        <strain evidence="7">HLG_WM_MAG_06</strain>
    </source>
</reference>
<keyword evidence="4 6" id="KW-0808">Transferase</keyword>
<feature type="binding site" evidence="6">
    <location>
        <position position="120"/>
    </location>
    <ligand>
        <name>S-adenosyl-L-methionine</name>
        <dbReference type="ChEBI" id="CHEBI:59789"/>
    </ligand>
</feature>
<sequence>MQNEAFKKFTDLLLEWNKIHNLTGAKTPAEVEKNIEDSIFPTSFIKKPSSILDVGTGAGFPGLILAMAYPDVKTVLCEPRKKRAMFLKYVAMELELSNVEVVRKRVEEYEAEPFGLISSRAVTDTKMLLDLTEHLQDDKTGFLFYKGEQVFNELELVEQTLDYDIIEKNQRNYLYIKGKK</sequence>
<evidence type="ECO:0000256" key="2">
    <source>
        <dbReference type="ARBA" id="ARBA00022552"/>
    </source>
</evidence>
<evidence type="ECO:0000256" key="3">
    <source>
        <dbReference type="ARBA" id="ARBA00022603"/>
    </source>
</evidence>
<comment type="function">
    <text evidence="6">Specifically methylates the N7 position of a guanine in 16S rRNA.</text>
</comment>
<dbReference type="Pfam" id="PF02527">
    <property type="entry name" value="GidB"/>
    <property type="match status" value="1"/>
</dbReference>
<dbReference type="Gene3D" id="3.40.50.150">
    <property type="entry name" value="Vaccinia Virus protein VP39"/>
    <property type="match status" value="1"/>
</dbReference>
<gene>
    <name evidence="6" type="primary">rsmG</name>
    <name evidence="7" type="ORF">HELGO_WM25349</name>
</gene>
<dbReference type="GO" id="GO:0005829">
    <property type="term" value="C:cytosol"/>
    <property type="evidence" value="ECO:0007669"/>
    <property type="project" value="TreeGrafter"/>
</dbReference>
<dbReference type="EC" id="2.1.1.-" evidence="6"/>
<dbReference type="AlphaFoldDB" id="A0A6S6TSQ9"/>
<dbReference type="InterPro" id="IPR029063">
    <property type="entry name" value="SAM-dependent_MTases_sf"/>
</dbReference>
<keyword evidence="2 6" id="KW-0698">rRNA processing</keyword>
<accession>A0A6S6TSQ9</accession>
<keyword evidence="5 6" id="KW-0949">S-adenosyl-L-methionine</keyword>
<dbReference type="InterPro" id="IPR003682">
    <property type="entry name" value="rRNA_ssu_MeTfrase_G"/>
</dbReference>
<protein>
    <recommendedName>
        <fullName evidence="6">Ribosomal RNA small subunit methyltransferase G</fullName>
        <ecNumber evidence="6">2.1.1.-</ecNumber>
    </recommendedName>
    <alternativeName>
        <fullName evidence="6">16S rRNA 7-methylguanosine methyltransferase</fullName>
        <shortName evidence="6">16S rRNA m7G methyltransferase</shortName>
    </alternativeName>
</protein>
<organism evidence="7">
    <name type="scientific">uncultured Sulfurovum sp</name>
    <dbReference type="NCBI Taxonomy" id="269237"/>
    <lineage>
        <taxon>Bacteria</taxon>
        <taxon>Pseudomonadati</taxon>
        <taxon>Campylobacterota</taxon>
        <taxon>Epsilonproteobacteria</taxon>
        <taxon>Campylobacterales</taxon>
        <taxon>Sulfurovaceae</taxon>
        <taxon>Sulfurovum</taxon>
        <taxon>environmental samples</taxon>
    </lineage>
</organism>
<dbReference type="EMBL" id="CACVAP010000096">
    <property type="protein sequence ID" value="CAA6821187.1"/>
    <property type="molecule type" value="Genomic_DNA"/>
</dbReference>
<evidence type="ECO:0000256" key="5">
    <source>
        <dbReference type="ARBA" id="ARBA00022691"/>
    </source>
</evidence>
<evidence type="ECO:0000256" key="6">
    <source>
        <dbReference type="HAMAP-Rule" id="MF_00074"/>
    </source>
</evidence>
<dbReference type="CDD" id="cd02440">
    <property type="entry name" value="AdoMet_MTases"/>
    <property type="match status" value="1"/>
</dbReference>
<feature type="binding site" evidence="6">
    <location>
        <begin position="106"/>
        <end position="107"/>
    </location>
    <ligand>
        <name>S-adenosyl-L-methionine</name>
        <dbReference type="ChEBI" id="CHEBI:59789"/>
    </ligand>
</feature>
<comment type="subcellular location">
    <subcellularLocation>
        <location evidence="6">Cytoplasm</location>
    </subcellularLocation>
</comment>
<dbReference type="GO" id="GO:0070043">
    <property type="term" value="F:rRNA (guanine-N7-)-methyltransferase activity"/>
    <property type="evidence" value="ECO:0007669"/>
    <property type="project" value="UniProtKB-UniRule"/>
</dbReference>
<feature type="binding site" evidence="6">
    <location>
        <position position="55"/>
    </location>
    <ligand>
        <name>S-adenosyl-L-methionine</name>
        <dbReference type="ChEBI" id="CHEBI:59789"/>
    </ligand>
</feature>
<proteinExistence type="inferred from homology"/>
<evidence type="ECO:0000256" key="1">
    <source>
        <dbReference type="ARBA" id="ARBA00022490"/>
    </source>
</evidence>
<dbReference type="PANTHER" id="PTHR31760:SF0">
    <property type="entry name" value="S-ADENOSYL-L-METHIONINE-DEPENDENT METHYLTRANSFERASES SUPERFAMILY PROTEIN"/>
    <property type="match status" value="1"/>
</dbReference>
<evidence type="ECO:0000313" key="7">
    <source>
        <dbReference type="EMBL" id="CAA6821187.1"/>
    </source>
</evidence>
<dbReference type="NCBIfam" id="TIGR00138">
    <property type="entry name" value="rsmG_gidB"/>
    <property type="match status" value="1"/>
</dbReference>
<feature type="binding site" evidence="6">
    <location>
        <position position="60"/>
    </location>
    <ligand>
        <name>S-adenosyl-L-methionine</name>
        <dbReference type="ChEBI" id="CHEBI:59789"/>
    </ligand>
</feature>
<keyword evidence="3 6" id="KW-0489">Methyltransferase</keyword>
<evidence type="ECO:0000256" key="4">
    <source>
        <dbReference type="ARBA" id="ARBA00022679"/>
    </source>
</evidence>
<dbReference type="HAMAP" id="MF_00074">
    <property type="entry name" value="16SrRNA_methyltr_G"/>
    <property type="match status" value="1"/>
</dbReference>
<keyword evidence="1 6" id="KW-0963">Cytoplasm</keyword>
<dbReference type="PIRSF" id="PIRSF003078">
    <property type="entry name" value="GidB"/>
    <property type="match status" value="1"/>
</dbReference>